<reference evidence="10 11" key="1">
    <citation type="submission" date="2019-08" db="EMBL/GenBank/DDBJ databases">
        <authorList>
            <person name="Dong K."/>
        </authorList>
    </citation>
    <scope>NUCLEOTIDE SEQUENCE [LARGE SCALE GENOMIC DNA]</scope>
    <source>
        <strain evidence="10 11">M4-8</strain>
    </source>
</reference>
<evidence type="ECO:0000313" key="10">
    <source>
        <dbReference type="EMBL" id="TXK03399.1"/>
    </source>
</evidence>
<dbReference type="GO" id="GO:0005737">
    <property type="term" value="C:cytoplasm"/>
    <property type="evidence" value="ECO:0007669"/>
    <property type="project" value="TreeGrafter"/>
</dbReference>
<evidence type="ECO:0000259" key="8">
    <source>
        <dbReference type="PROSITE" id="PS50968"/>
    </source>
</evidence>
<feature type="domain" description="Peripheral subunit-binding (PSBD)" evidence="9">
    <location>
        <begin position="194"/>
        <end position="231"/>
    </location>
</feature>
<dbReference type="EMBL" id="VRSW01000004">
    <property type="protein sequence ID" value="TXK03399.1"/>
    <property type="molecule type" value="Genomic_DNA"/>
</dbReference>
<dbReference type="PROSITE" id="PS00189">
    <property type="entry name" value="LIPOYL"/>
    <property type="match status" value="1"/>
</dbReference>
<keyword evidence="11" id="KW-1185">Reference proteome</keyword>
<evidence type="ECO:0000256" key="6">
    <source>
        <dbReference type="RuleBase" id="RU003423"/>
    </source>
</evidence>
<dbReference type="InterPro" id="IPR004167">
    <property type="entry name" value="PSBD"/>
</dbReference>
<dbReference type="Proteomes" id="UP000321196">
    <property type="component" value="Unassembled WGS sequence"/>
</dbReference>
<dbReference type="RefSeq" id="WP_147826330.1">
    <property type="nucleotide sequence ID" value="NZ_BAAARG010000001.1"/>
</dbReference>
<evidence type="ECO:0000256" key="7">
    <source>
        <dbReference type="SAM" id="MobiDB-lite"/>
    </source>
</evidence>
<dbReference type="InterPro" id="IPR003016">
    <property type="entry name" value="2-oxoA_DH_lipoyl-BS"/>
</dbReference>
<dbReference type="SUPFAM" id="SSF47005">
    <property type="entry name" value="Peripheral subunit-binding domain of 2-oxo acid dehydrogenase complex"/>
    <property type="match status" value="1"/>
</dbReference>
<dbReference type="SUPFAM" id="SSF51230">
    <property type="entry name" value="Single hybrid motif"/>
    <property type="match status" value="1"/>
</dbReference>
<dbReference type="CDD" id="cd06849">
    <property type="entry name" value="lipoyl_domain"/>
    <property type="match status" value="1"/>
</dbReference>
<dbReference type="PANTHER" id="PTHR43178">
    <property type="entry name" value="DIHYDROLIPOAMIDE ACETYLTRANSFERASE COMPONENT OF PYRUVATE DEHYDROGENASE COMPLEX"/>
    <property type="match status" value="1"/>
</dbReference>
<keyword evidence="3 6" id="KW-0808">Transferase</keyword>
<dbReference type="Pfam" id="PF00364">
    <property type="entry name" value="Biotin_lipoyl"/>
    <property type="match status" value="1"/>
</dbReference>
<accession>A0A5C8HMI9</accession>
<feature type="compositionally biased region" description="Gly residues" evidence="7">
    <location>
        <begin position="85"/>
        <end position="104"/>
    </location>
</feature>
<dbReference type="GO" id="GO:0016407">
    <property type="term" value="F:acetyltransferase activity"/>
    <property type="evidence" value="ECO:0007669"/>
    <property type="project" value="TreeGrafter"/>
</dbReference>
<proteinExistence type="inferred from homology"/>
<evidence type="ECO:0000256" key="3">
    <source>
        <dbReference type="ARBA" id="ARBA00022679"/>
    </source>
</evidence>
<dbReference type="EC" id="2.3.1.-" evidence="6"/>
<dbReference type="Gene3D" id="2.40.50.100">
    <property type="match status" value="1"/>
</dbReference>
<comment type="similarity">
    <text evidence="2 6">Belongs to the 2-oxoacid dehydrogenase family.</text>
</comment>
<feature type="domain" description="Lipoyl-binding" evidence="8">
    <location>
        <begin position="2"/>
        <end position="77"/>
    </location>
</feature>
<name>A0A5C8HMI9_9MICO</name>
<dbReference type="Pfam" id="PF00198">
    <property type="entry name" value="2-oxoacid_dh"/>
    <property type="match status" value="1"/>
</dbReference>
<dbReference type="InterPro" id="IPR011053">
    <property type="entry name" value="Single_hybrid_motif"/>
</dbReference>
<dbReference type="Pfam" id="PF02817">
    <property type="entry name" value="E3_binding"/>
    <property type="match status" value="1"/>
</dbReference>
<dbReference type="InterPro" id="IPR036625">
    <property type="entry name" value="E3-bd_dom_sf"/>
</dbReference>
<dbReference type="Gene3D" id="3.30.559.10">
    <property type="entry name" value="Chloramphenicol acetyltransferase-like domain"/>
    <property type="match status" value="1"/>
</dbReference>
<gene>
    <name evidence="10" type="ORF">FVP60_10945</name>
</gene>
<dbReference type="InterPro" id="IPR023213">
    <property type="entry name" value="CAT-like_dom_sf"/>
</dbReference>
<evidence type="ECO:0000259" key="9">
    <source>
        <dbReference type="PROSITE" id="PS51826"/>
    </source>
</evidence>
<comment type="cofactor">
    <cofactor evidence="1 6">
        <name>(R)-lipoate</name>
        <dbReference type="ChEBI" id="CHEBI:83088"/>
    </cofactor>
</comment>
<evidence type="ECO:0000256" key="5">
    <source>
        <dbReference type="ARBA" id="ARBA00023315"/>
    </source>
</evidence>
<dbReference type="Gene3D" id="4.10.320.10">
    <property type="entry name" value="E3-binding domain"/>
    <property type="match status" value="1"/>
</dbReference>
<dbReference type="PROSITE" id="PS51826">
    <property type="entry name" value="PSBD"/>
    <property type="match status" value="1"/>
</dbReference>
<evidence type="ECO:0000256" key="2">
    <source>
        <dbReference type="ARBA" id="ARBA00007317"/>
    </source>
</evidence>
<protein>
    <recommendedName>
        <fullName evidence="6">Dihydrolipoamide acetyltransferase component of pyruvate dehydrogenase complex</fullName>
        <ecNumber evidence="6">2.3.1.-</ecNumber>
    </recommendedName>
</protein>
<dbReference type="PROSITE" id="PS50968">
    <property type="entry name" value="BIOTINYL_LIPOYL"/>
    <property type="match status" value="1"/>
</dbReference>
<feature type="region of interest" description="Disordered" evidence="7">
    <location>
        <begin position="85"/>
        <end position="113"/>
    </location>
</feature>
<dbReference type="SUPFAM" id="SSF52777">
    <property type="entry name" value="CoA-dependent acyltransferases"/>
    <property type="match status" value="1"/>
</dbReference>
<dbReference type="InterPro" id="IPR000089">
    <property type="entry name" value="Biotin_lipoyl"/>
</dbReference>
<dbReference type="AlphaFoldDB" id="A0A5C8HMI9"/>
<keyword evidence="5 6" id="KW-0012">Acyltransferase</keyword>
<evidence type="ECO:0000256" key="4">
    <source>
        <dbReference type="ARBA" id="ARBA00022823"/>
    </source>
</evidence>
<evidence type="ECO:0000256" key="1">
    <source>
        <dbReference type="ARBA" id="ARBA00001938"/>
    </source>
</evidence>
<dbReference type="PANTHER" id="PTHR43178:SF5">
    <property type="entry name" value="LIPOAMIDE ACYLTRANSFERASE COMPONENT OF BRANCHED-CHAIN ALPHA-KETO ACID DEHYDROGENASE COMPLEX, MITOCHONDRIAL"/>
    <property type="match status" value="1"/>
</dbReference>
<organism evidence="10 11">
    <name type="scientific">Microbacterium mitrae</name>
    <dbReference type="NCBI Taxonomy" id="664640"/>
    <lineage>
        <taxon>Bacteria</taxon>
        <taxon>Bacillati</taxon>
        <taxon>Actinomycetota</taxon>
        <taxon>Actinomycetes</taxon>
        <taxon>Micrococcales</taxon>
        <taxon>Microbacteriaceae</taxon>
        <taxon>Microbacterium</taxon>
    </lineage>
</organism>
<evidence type="ECO:0000313" key="11">
    <source>
        <dbReference type="Proteomes" id="UP000321196"/>
    </source>
</evidence>
<sequence length="494" mass="49835">MSRTFLLPDLGEGLTEAAIVAWHVAVGDTVAVDQVIAEVETAKSIVELPSPFAGVVVSLCGDVGDEVRVGAPFIEVGVAGGAGASGADAGGASGAGDGSGGAGESGPTTAEIATVRVPDDARELEGYRAEERAGIKEPVAASSGSGNVLIGYGTSSHGGAPQRRRARISSAVGAPEPGARNGAPAARLGGPVAVKSPLVRQLARELGVDVARVQGTGADGVVTRADVLAASSVASVASVAGVSRGSASSAPAQGAGSASLSTPAGLEVAAREPMSMLRRAVASKMSTSRAEIPEATVWVDVDVTDLWAMRAQMAAGDQPAPSLTALAARFVLMALAEYPLLASRVEGSDLVTFNGVNLGVATDTERGLMVPVVQRADAMSVGELDAALRAVSAVAREGSLAPAELTGSTITFNNYGALGVDGSAAIINHPEVAIIGMGRAIERPWVVDGAIVARRIVQVSLVFDHRVCDGGYAAGFLRHLVTSLEKPMVRFREV</sequence>
<comment type="caution">
    <text evidence="10">The sequence shown here is derived from an EMBL/GenBank/DDBJ whole genome shotgun (WGS) entry which is preliminary data.</text>
</comment>
<dbReference type="GO" id="GO:0031405">
    <property type="term" value="F:lipoic acid binding"/>
    <property type="evidence" value="ECO:0007669"/>
    <property type="project" value="TreeGrafter"/>
</dbReference>
<keyword evidence="4 6" id="KW-0450">Lipoyl</keyword>
<dbReference type="InterPro" id="IPR050743">
    <property type="entry name" value="2-oxoacid_DH_E2_comp"/>
</dbReference>
<dbReference type="OrthoDB" id="9805770at2"/>
<dbReference type="InterPro" id="IPR001078">
    <property type="entry name" value="2-oxoacid_DH_actylTfrase"/>
</dbReference>